<accession>A0A162QI13</accession>
<reference evidence="1 2" key="1">
    <citation type="submission" date="2016-03" db="EMBL/GenBank/DDBJ databases">
        <title>EvidentialGene: Evidence-directed Construction of Genes on Genomes.</title>
        <authorList>
            <person name="Gilbert D.G."/>
            <person name="Choi J.-H."/>
            <person name="Mockaitis K."/>
            <person name="Colbourne J."/>
            <person name="Pfrender M."/>
        </authorList>
    </citation>
    <scope>NUCLEOTIDE SEQUENCE [LARGE SCALE GENOMIC DNA]</scope>
    <source>
        <strain evidence="1 2">Xinb3</strain>
        <tissue evidence="1">Complete organism</tissue>
    </source>
</reference>
<sequence length="43" mass="4729">MKLNPLIAGSTHVAVRIIKISGLSYNIFKNLMKIQRGTSLPFG</sequence>
<name>A0A162QI13_9CRUS</name>
<dbReference type="Proteomes" id="UP000076858">
    <property type="component" value="Unassembled WGS sequence"/>
</dbReference>
<protein>
    <submittedName>
        <fullName evidence="1">Uncharacterized protein</fullName>
    </submittedName>
</protein>
<gene>
    <name evidence="1" type="ORF">APZ42_013780</name>
</gene>
<dbReference type="AlphaFoldDB" id="A0A162QI13"/>
<organism evidence="1 2">
    <name type="scientific">Daphnia magna</name>
    <dbReference type="NCBI Taxonomy" id="35525"/>
    <lineage>
        <taxon>Eukaryota</taxon>
        <taxon>Metazoa</taxon>
        <taxon>Ecdysozoa</taxon>
        <taxon>Arthropoda</taxon>
        <taxon>Crustacea</taxon>
        <taxon>Branchiopoda</taxon>
        <taxon>Diplostraca</taxon>
        <taxon>Cladocera</taxon>
        <taxon>Anomopoda</taxon>
        <taxon>Daphniidae</taxon>
        <taxon>Daphnia</taxon>
    </lineage>
</organism>
<proteinExistence type="predicted"/>
<comment type="caution">
    <text evidence="1">The sequence shown here is derived from an EMBL/GenBank/DDBJ whole genome shotgun (WGS) entry which is preliminary data.</text>
</comment>
<keyword evidence="2" id="KW-1185">Reference proteome</keyword>
<evidence type="ECO:0000313" key="2">
    <source>
        <dbReference type="Proteomes" id="UP000076858"/>
    </source>
</evidence>
<evidence type="ECO:0000313" key="1">
    <source>
        <dbReference type="EMBL" id="KZS19705.1"/>
    </source>
</evidence>
<dbReference type="EMBL" id="LRGB01000333">
    <property type="protein sequence ID" value="KZS19705.1"/>
    <property type="molecule type" value="Genomic_DNA"/>
</dbReference>